<feature type="signal peptide" evidence="1">
    <location>
        <begin position="1"/>
        <end position="25"/>
    </location>
</feature>
<protein>
    <recommendedName>
        <fullName evidence="4">Lipoprotein</fullName>
    </recommendedName>
</protein>
<dbReference type="Proteomes" id="UP000595917">
    <property type="component" value="Chromosome"/>
</dbReference>
<sequence length="246" mass="25785">MKKPRFRRIVLFLALPAVFSLFFTACTDFFSTSLGSWAARDWSGKTIPVNSDNVHDLIAQAENDPDMSLAVLRGIEDAVSKASGKDKTDLQSAALEAATNASGIGNEIIGNVGDILKASDEDDNGKISAIINSTIDSLGNLGETSDILVRILPDPDTDPAGFQAFLDNSAAEDLGMAAVILLAAESKNNGGADEYLENGFDPANPKNDNEKMALALAQGVGDKIGAGTGSDGEKALRDILEELGLL</sequence>
<keyword evidence="1" id="KW-0732">Signal</keyword>
<dbReference type="AlphaFoldDB" id="A0A7T8B7U8"/>
<evidence type="ECO:0000313" key="3">
    <source>
        <dbReference type="Proteomes" id="UP000595917"/>
    </source>
</evidence>
<dbReference type="RefSeq" id="WP_215625215.1">
    <property type="nucleotide sequence ID" value="NZ_CP067089.2"/>
</dbReference>
<dbReference type="PROSITE" id="PS51257">
    <property type="entry name" value="PROKAR_LIPOPROTEIN"/>
    <property type="match status" value="1"/>
</dbReference>
<dbReference type="KEGG" id="bhc:JFL75_13285"/>
<feature type="chain" id="PRO_5030960212" description="Lipoprotein" evidence="1">
    <location>
        <begin position="26"/>
        <end position="246"/>
    </location>
</feature>
<dbReference type="EMBL" id="CP067089">
    <property type="protein sequence ID" value="QQO07909.1"/>
    <property type="molecule type" value="Genomic_DNA"/>
</dbReference>
<proteinExistence type="predicted"/>
<evidence type="ECO:0008006" key="4">
    <source>
        <dbReference type="Google" id="ProtNLM"/>
    </source>
</evidence>
<keyword evidence="3" id="KW-1185">Reference proteome</keyword>
<gene>
    <name evidence="2" type="ORF">JFL75_13285</name>
</gene>
<reference evidence="2" key="1">
    <citation type="submission" date="2021-01" db="EMBL/GenBank/DDBJ databases">
        <title>Description of Breznakiella homolactica.</title>
        <authorList>
            <person name="Song Y."/>
            <person name="Brune A."/>
        </authorList>
    </citation>
    <scope>NUCLEOTIDE SEQUENCE</scope>
    <source>
        <strain evidence="2">RmG30</strain>
    </source>
</reference>
<accession>A0A7T8B7U8</accession>
<evidence type="ECO:0000313" key="2">
    <source>
        <dbReference type="EMBL" id="QQO07909.1"/>
    </source>
</evidence>
<name>A0A7T8B7U8_9SPIR</name>
<evidence type="ECO:0000256" key="1">
    <source>
        <dbReference type="SAM" id="SignalP"/>
    </source>
</evidence>
<organism evidence="2 3">
    <name type="scientific">Breznakiella homolactica</name>
    <dbReference type="NCBI Taxonomy" id="2798577"/>
    <lineage>
        <taxon>Bacteria</taxon>
        <taxon>Pseudomonadati</taxon>
        <taxon>Spirochaetota</taxon>
        <taxon>Spirochaetia</taxon>
        <taxon>Spirochaetales</taxon>
        <taxon>Breznakiellaceae</taxon>
        <taxon>Breznakiella</taxon>
    </lineage>
</organism>